<reference evidence="2 3" key="1">
    <citation type="submission" date="2023-04" db="EMBL/GenBank/DDBJ databases">
        <title>Complete genome sequence of Alisedimentitalea scapharcae.</title>
        <authorList>
            <person name="Rong J.-C."/>
            <person name="Yi M.-L."/>
            <person name="Zhao Q."/>
        </authorList>
    </citation>
    <scope>NUCLEOTIDE SEQUENCE [LARGE SCALE GENOMIC DNA]</scope>
    <source>
        <strain evidence="2 3">KCTC 42119</strain>
    </source>
</reference>
<sequence length="311" mass="34111">MPLIRINARRDIPYLHQSSQSLWPLLHQASATPGPVIVMIHGFQYQPDHPRNCPHRHILSFEPLAVSRSPVSWPAHLGFGQGASDEGLGVAFGWDASGVLWQAQRRARQAGRALAQVLAYLHRCCPTKPIHIVAHSMGVEPACAALQHLPAGSVCRILSLTGACYRSVAQSALATPAGQTAEFINVTSRENDLFDFLYERLITPPLRGDRALGSGIDACNAVTLQLDCADTLAHLARIGASIAPPTRRICHWSTYMRPGALTFYGDLLRHAHRLPLDLLHRAPPQHDVTRRSRHVARPSRVAPLPFSQKTG</sequence>
<evidence type="ECO:0000313" key="3">
    <source>
        <dbReference type="Proteomes" id="UP001623232"/>
    </source>
</evidence>
<evidence type="ECO:0000313" key="2">
    <source>
        <dbReference type="EMBL" id="WZK88562.1"/>
    </source>
</evidence>
<protein>
    <submittedName>
        <fullName evidence="2">Alpha/beta hydrolase</fullName>
    </submittedName>
</protein>
<accession>A0ABZ2XT90</accession>
<dbReference type="GO" id="GO:0016787">
    <property type="term" value="F:hydrolase activity"/>
    <property type="evidence" value="ECO:0007669"/>
    <property type="project" value="UniProtKB-KW"/>
</dbReference>
<dbReference type="InterPro" id="IPR029058">
    <property type="entry name" value="AB_hydrolase_fold"/>
</dbReference>
<dbReference type="Pfam" id="PF05990">
    <property type="entry name" value="DUF900"/>
    <property type="match status" value="1"/>
</dbReference>
<dbReference type="Gene3D" id="3.40.50.1820">
    <property type="entry name" value="alpha/beta hydrolase"/>
    <property type="match status" value="1"/>
</dbReference>
<dbReference type="EMBL" id="CP123584">
    <property type="protein sequence ID" value="WZK88562.1"/>
    <property type="molecule type" value="Genomic_DNA"/>
</dbReference>
<organism evidence="2 3">
    <name type="scientific">Aliisedimentitalea scapharcae</name>
    <dbReference type="NCBI Taxonomy" id="1524259"/>
    <lineage>
        <taxon>Bacteria</taxon>
        <taxon>Pseudomonadati</taxon>
        <taxon>Pseudomonadota</taxon>
        <taxon>Alphaproteobacteria</taxon>
        <taxon>Rhodobacterales</taxon>
        <taxon>Roseobacteraceae</taxon>
        <taxon>Aliisedimentitalea</taxon>
    </lineage>
</organism>
<dbReference type="Proteomes" id="UP001623232">
    <property type="component" value="Chromosome"/>
</dbReference>
<keyword evidence="3" id="KW-1185">Reference proteome</keyword>
<evidence type="ECO:0000256" key="1">
    <source>
        <dbReference type="SAM" id="MobiDB-lite"/>
    </source>
</evidence>
<gene>
    <name evidence="2" type="ORF">QEZ52_18460</name>
</gene>
<feature type="region of interest" description="Disordered" evidence="1">
    <location>
        <begin position="285"/>
        <end position="311"/>
    </location>
</feature>
<dbReference type="SUPFAM" id="SSF53474">
    <property type="entry name" value="alpha/beta-Hydrolases"/>
    <property type="match status" value="1"/>
</dbReference>
<name>A0ABZ2XT90_9RHOB</name>
<dbReference type="InterPro" id="IPR010297">
    <property type="entry name" value="DUF900_hydrolase"/>
</dbReference>
<dbReference type="RefSeq" id="WP_406645944.1">
    <property type="nucleotide sequence ID" value="NZ_CP123584.1"/>
</dbReference>
<proteinExistence type="predicted"/>
<keyword evidence="2" id="KW-0378">Hydrolase</keyword>